<dbReference type="EMBL" id="CP058606">
    <property type="protein sequence ID" value="QLG72279.1"/>
    <property type="molecule type" value="Genomic_DNA"/>
</dbReference>
<evidence type="ECO:0000256" key="7">
    <source>
        <dbReference type="PROSITE-ProRule" id="PRU00042"/>
    </source>
</evidence>
<dbReference type="KEGG" id="zmk:HG535_0C06340"/>
<evidence type="ECO:0000256" key="3">
    <source>
        <dbReference type="ARBA" id="ARBA00022737"/>
    </source>
</evidence>
<dbReference type="GO" id="GO:0008270">
    <property type="term" value="F:zinc ion binding"/>
    <property type="evidence" value="ECO:0007669"/>
    <property type="project" value="UniProtKB-KW"/>
</dbReference>
<dbReference type="GO" id="GO:0005634">
    <property type="term" value="C:nucleus"/>
    <property type="evidence" value="ECO:0007669"/>
    <property type="project" value="UniProtKB-SubCell"/>
</dbReference>
<dbReference type="RefSeq" id="XP_037144007.1">
    <property type="nucleotide sequence ID" value="XM_037288112.1"/>
</dbReference>
<keyword evidence="2" id="KW-0479">Metal-binding</keyword>
<dbReference type="GO" id="GO:0000978">
    <property type="term" value="F:RNA polymerase II cis-regulatory region sequence-specific DNA binding"/>
    <property type="evidence" value="ECO:0007669"/>
    <property type="project" value="InterPro"/>
</dbReference>
<dbReference type="Proteomes" id="UP000509704">
    <property type="component" value="Chromosome 3"/>
</dbReference>
<evidence type="ECO:0000259" key="9">
    <source>
        <dbReference type="PROSITE" id="PS50157"/>
    </source>
</evidence>
<feature type="region of interest" description="Disordered" evidence="8">
    <location>
        <begin position="185"/>
        <end position="207"/>
    </location>
</feature>
<dbReference type="PROSITE" id="PS00028">
    <property type="entry name" value="ZINC_FINGER_C2H2_1"/>
    <property type="match status" value="2"/>
</dbReference>
<evidence type="ECO:0000256" key="8">
    <source>
        <dbReference type="SAM" id="MobiDB-lite"/>
    </source>
</evidence>
<dbReference type="AlphaFoldDB" id="A0A7H9B2S8"/>
<gene>
    <name evidence="10" type="ORF">HG535_0C06340</name>
</gene>
<evidence type="ECO:0000313" key="10">
    <source>
        <dbReference type="EMBL" id="QLG72279.1"/>
    </source>
</evidence>
<dbReference type="InterPro" id="IPR013087">
    <property type="entry name" value="Znf_C2H2_type"/>
</dbReference>
<accession>A0A7H9B2S8</accession>
<dbReference type="GO" id="GO:0000785">
    <property type="term" value="C:chromatin"/>
    <property type="evidence" value="ECO:0007669"/>
    <property type="project" value="TreeGrafter"/>
</dbReference>
<dbReference type="Gene3D" id="3.30.160.60">
    <property type="entry name" value="Classic Zinc Finger"/>
    <property type="match status" value="2"/>
</dbReference>
<organism evidence="10 11">
    <name type="scientific">Zygotorulaspora mrakii</name>
    <name type="common">Zygosaccharomyces mrakii</name>
    <dbReference type="NCBI Taxonomy" id="42260"/>
    <lineage>
        <taxon>Eukaryota</taxon>
        <taxon>Fungi</taxon>
        <taxon>Dikarya</taxon>
        <taxon>Ascomycota</taxon>
        <taxon>Saccharomycotina</taxon>
        <taxon>Saccharomycetes</taxon>
        <taxon>Saccharomycetales</taxon>
        <taxon>Saccharomycetaceae</taxon>
        <taxon>Zygotorulaspora</taxon>
    </lineage>
</organism>
<dbReference type="InterPro" id="IPR051059">
    <property type="entry name" value="VerF-like"/>
</dbReference>
<reference evidence="10 11" key="1">
    <citation type="submission" date="2020-07" db="EMBL/GenBank/DDBJ databases">
        <title>The yeast mating-type switching endonuclease HO is a domesticated member of an unorthodox homing genetic element family.</title>
        <authorList>
            <person name="Coughlan A.Y."/>
            <person name="Lombardi L."/>
            <person name="Braun-Galleani S."/>
            <person name="Martos A.R."/>
            <person name="Galeote V."/>
            <person name="Bigey F."/>
            <person name="Dequin S."/>
            <person name="Byrne K.P."/>
            <person name="Wolfe K.H."/>
        </authorList>
    </citation>
    <scope>NUCLEOTIDE SEQUENCE [LARGE SCALE GENOMIC DNA]</scope>
    <source>
        <strain evidence="10 11">NRRL Y-6702</strain>
    </source>
</reference>
<dbReference type="GO" id="GO:0006351">
    <property type="term" value="P:DNA-templated transcription"/>
    <property type="evidence" value="ECO:0007669"/>
    <property type="project" value="InterPro"/>
</dbReference>
<keyword evidence="5" id="KW-0862">Zinc</keyword>
<dbReference type="GO" id="GO:0000981">
    <property type="term" value="F:DNA-binding transcription factor activity, RNA polymerase II-specific"/>
    <property type="evidence" value="ECO:0007669"/>
    <property type="project" value="InterPro"/>
</dbReference>
<evidence type="ECO:0000256" key="2">
    <source>
        <dbReference type="ARBA" id="ARBA00022723"/>
    </source>
</evidence>
<feature type="compositionally biased region" description="Basic and acidic residues" evidence="8">
    <location>
        <begin position="95"/>
        <end position="116"/>
    </location>
</feature>
<dbReference type="InterPro" id="IPR036236">
    <property type="entry name" value="Znf_C2H2_sf"/>
</dbReference>
<feature type="domain" description="C2H2-type" evidence="9">
    <location>
        <begin position="15"/>
        <end position="44"/>
    </location>
</feature>
<keyword evidence="11" id="KW-1185">Reference proteome</keyword>
<keyword evidence="3" id="KW-0677">Repeat</keyword>
<evidence type="ECO:0000256" key="1">
    <source>
        <dbReference type="ARBA" id="ARBA00004123"/>
    </source>
</evidence>
<feature type="domain" description="C2H2-type" evidence="9">
    <location>
        <begin position="44"/>
        <end position="73"/>
    </location>
</feature>
<protein>
    <recommendedName>
        <fullName evidence="9">C2H2-type domain-containing protein</fullName>
    </recommendedName>
</protein>
<proteinExistence type="predicted"/>
<evidence type="ECO:0000256" key="6">
    <source>
        <dbReference type="ARBA" id="ARBA00023242"/>
    </source>
</evidence>
<feature type="compositionally biased region" description="Polar residues" evidence="8">
    <location>
        <begin position="185"/>
        <end position="201"/>
    </location>
</feature>
<dbReference type="SUPFAM" id="SSF57667">
    <property type="entry name" value="beta-beta-alpha zinc fingers"/>
    <property type="match status" value="1"/>
</dbReference>
<dbReference type="CDD" id="cd12148">
    <property type="entry name" value="fungal_TF_MHR"/>
    <property type="match status" value="1"/>
</dbReference>
<feature type="region of interest" description="Disordered" evidence="8">
    <location>
        <begin position="89"/>
        <end position="121"/>
    </location>
</feature>
<evidence type="ECO:0000256" key="4">
    <source>
        <dbReference type="ARBA" id="ARBA00022771"/>
    </source>
</evidence>
<keyword evidence="6" id="KW-0539">Nucleus</keyword>
<dbReference type="Pfam" id="PF04082">
    <property type="entry name" value="Fungal_trans"/>
    <property type="match status" value="1"/>
</dbReference>
<evidence type="ECO:0000256" key="5">
    <source>
        <dbReference type="ARBA" id="ARBA00022833"/>
    </source>
</evidence>
<dbReference type="InterPro" id="IPR007219">
    <property type="entry name" value="XnlR_reg_dom"/>
</dbReference>
<sequence length="821" mass="93707">MSTSEKKRKRGAGPFICQHPECRKVFSRSDHLARHRANHTSNRFECEWPGCGRLFTRLDVKKKHERRHTTGGPLVQDERLHSSFVIAGKTTTTSETEKREEIAGKPDNKERQKTDGNLEVDDNIHFTQIGFPSAEQESSPQAAAAGTTDYAQLQLHSDGSISPEMKYSNPEPLLPAPSIQWLLNDSMNVSPSNGRSSTQPENGAFYSQHEDPLGPSTLAMLQEIFALSPEFPHADSQTEIDRDTLFKMINYIPQLQNHPDFVIPKIKWFLETYWLLYHCQYPILHRPSFSTFDTQPLLLLSMIMMGASFSKKTTPPEHVDLVDTGGLADIIAEPLRWMLFASEQAKPPCKAWVIQSLIHLETYEITSTSRALHERACIYNGTKVQLLRRSPILGGDPLKEIRSDVTQSNSLWNTWIESESMKRVALMSFYIDTIHAVVFGHPVTLFANQIKLSLPCPDDLWEYNNVDRHKAPLSVAQTPLFCDALNKLLQKEDMNVGPFSRQILLAGLINLLLQIEQNISQWSNFGWKSIHENWRDTISCAIEHWKTQLPFSNCCLTSSSIYHCEPASPLHPSLPPFLRAEDTRCSFPVYHAAQIYMRITHYDYIVYAGAPRRMNVPILKEDYEVAVERIGKWVKSPYGPLCVINSLILLCEMLLPPEDSMEDVNFFYEPDKDPYLYRPNIVISAILSLWAYTYYCFGPESSFKSSKSDFHISEEYSPAVEDGSTYLRRIRSQFAALTGRSFATLNNIGPESNSKTVKEYYRVFLKITNIKHLVGLLTLLRNGYAKCKWEVGREYAKLLDNCIQRSLGSENIFCKDMYDIS</sequence>
<dbReference type="PROSITE" id="PS50157">
    <property type="entry name" value="ZINC_FINGER_C2H2_2"/>
    <property type="match status" value="2"/>
</dbReference>
<dbReference type="OrthoDB" id="1405595at2759"/>
<keyword evidence="4 7" id="KW-0863">Zinc-finger</keyword>
<dbReference type="PANTHER" id="PTHR40626">
    <property type="entry name" value="MIP31509P"/>
    <property type="match status" value="1"/>
</dbReference>
<dbReference type="GeneID" id="59235977"/>
<dbReference type="PANTHER" id="PTHR40626:SF11">
    <property type="entry name" value="ZINC FINGER PROTEIN YPR022C"/>
    <property type="match status" value="1"/>
</dbReference>
<comment type="subcellular location">
    <subcellularLocation>
        <location evidence="1">Nucleus</location>
    </subcellularLocation>
</comment>
<evidence type="ECO:0000313" key="11">
    <source>
        <dbReference type="Proteomes" id="UP000509704"/>
    </source>
</evidence>
<name>A0A7H9B2S8_ZYGMR</name>
<dbReference type="SMART" id="SM00355">
    <property type="entry name" value="ZnF_C2H2"/>
    <property type="match status" value="2"/>
</dbReference>